<reference evidence="3" key="1">
    <citation type="submission" date="2017-01" db="EMBL/GenBank/DDBJ databases">
        <authorList>
            <person name="Varghese N."/>
            <person name="Submissions S."/>
        </authorList>
    </citation>
    <scope>NUCLEOTIDE SEQUENCE [LARGE SCALE GENOMIC DNA]</scope>
    <source>
        <strain evidence="3">DSM 21768</strain>
    </source>
</reference>
<feature type="transmembrane region" description="Helical" evidence="1">
    <location>
        <begin position="71"/>
        <end position="91"/>
    </location>
</feature>
<keyword evidence="1" id="KW-0472">Membrane</keyword>
<dbReference type="Pfam" id="PF04657">
    <property type="entry name" value="DMT_YdcZ"/>
    <property type="match status" value="1"/>
</dbReference>
<evidence type="ECO:0000256" key="1">
    <source>
        <dbReference type="SAM" id="Phobius"/>
    </source>
</evidence>
<feature type="transmembrane region" description="Helical" evidence="1">
    <location>
        <begin position="128"/>
        <end position="148"/>
    </location>
</feature>
<gene>
    <name evidence="2" type="ORF">SAMN02745664_1283</name>
</gene>
<sequence length="153" mass="16745">MNPLPYIAFSILGGLIIPLQLAMVNAFRQSTHASQLQATFYLYVGGAIASLVLSLVFSGGIKPPQVQYAQWWMWLTGFLGSFYILFMFIAAPKIGAANTLLWVFLGQMLFSTLLATTGWFGLPVQKVNWLKLCGLGLVFAGGLVMIYAESRGN</sequence>
<dbReference type="InterPro" id="IPR006750">
    <property type="entry name" value="YdcZ"/>
</dbReference>
<dbReference type="AlphaFoldDB" id="A0A1N7GA07"/>
<feature type="transmembrane region" description="Helical" evidence="1">
    <location>
        <begin position="100"/>
        <end position="122"/>
    </location>
</feature>
<dbReference type="PANTHER" id="PTHR34821">
    <property type="entry name" value="INNER MEMBRANE PROTEIN YDCZ"/>
    <property type="match status" value="1"/>
</dbReference>
<dbReference type="Proteomes" id="UP000187495">
    <property type="component" value="Unassembled WGS sequence"/>
</dbReference>
<keyword evidence="1" id="KW-0812">Transmembrane</keyword>
<dbReference type="GO" id="GO:0005886">
    <property type="term" value="C:plasma membrane"/>
    <property type="evidence" value="ECO:0007669"/>
    <property type="project" value="TreeGrafter"/>
</dbReference>
<protein>
    <submittedName>
        <fullName evidence="2">Transporter family-2 protein</fullName>
    </submittedName>
</protein>
<accession>A0A1N7GA07</accession>
<keyword evidence="3" id="KW-1185">Reference proteome</keyword>
<dbReference type="RefSeq" id="WP_076556220.1">
    <property type="nucleotide sequence ID" value="NZ_FTNU01000028.1"/>
</dbReference>
<evidence type="ECO:0000313" key="2">
    <source>
        <dbReference type="EMBL" id="SIS09411.1"/>
    </source>
</evidence>
<feature type="transmembrane region" description="Helical" evidence="1">
    <location>
        <begin position="6"/>
        <end position="27"/>
    </location>
</feature>
<name>A0A1N7GA07_9GAMM</name>
<proteinExistence type="predicted"/>
<dbReference type="EMBL" id="FTNU01000028">
    <property type="protein sequence ID" value="SIS09411.1"/>
    <property type="molecule type" value="Genomic_DNA"/>
</dbReference>
<dbReference type="STRING" id="34061.B0189_08955"/>
<dbReference type="PANTHER" id="PTHR34821:SF2">
    <property type="entry name" value="INNER MEMBRANE PROTEIN YDCZ"/>
    <property type="match status" value="1"/>
</dbReference>
<keyword evidence="1" id="KW-1133">Transmembrane helix</keyword>
<feature type="transmembrane region" description="Helical" evidence="1">
    <location>
        <begin position="39"/>
        <end position="59"/>
    </location>
</feature>
<organism evidence="2 3">
    <name type="scientific">Moraxella cuniculi DSM 21768</name>
    <dbReference type="NCBI Taxonomy" id="1122245"/>
    <lineage>
        <taxon>Bacteria</taxon>
        <taxon>Pseudomonadati</taxon>
        <taxon>Pseudomonadota</taxon>
        <taxon>Gammaproteobacteria</taxon>
        <taxon>Moraxellales</taxon>
        <taxon>Moraxellaceae</taxon>
        <taxon>Moraxella</taxon>
    </lineage>
</organism>
<evidence type="ECO:0000313" key="3">
    <source>
        <dbReference type="Proteomes" id="UP000187495"/>
    </source>
</evidence>